<dbReference type="EMBL" id="KB200846">
    <property type="protein sequence ID" value="ESP00148.1"/>
    <property type="molecule type" value="Genomic_DNA"/>
</dbReference>
<dbReference type="Gene3D" id="1.20.1070.10">
    <property type="entry name" value="Rhodopsin 7-helix transmembrane proteins"/>
    <property type="match status" value="1"/>
</dbReference>
<dbReference type="STRING" id="225164.V4AS98"/>
<dbReference type="InterPro" id="IPR000276">
    <property type="entry name" value="GPCR_Rhodpsn"/>
</dbReference>
<proteinExistence type="predicted"/>
<evidence type="ECO:0000256" key="1">
    <source>
        <dbReference type="ARBA" id="ARBA00004141"/>
    </source>
</evidence>
<dbReference type="RefSeq" id="XP_009049184.1">
    <property type="nucleotide sequence ID" value="XM_009050936.1"/>
</dbReference>
<evidence type="ECO:0000256" key="2">
    <source>
        <dbReference type="ARBA" id="ARBA00022692"/>
    </source>
</evidence>
<dbReference type="GO" id="GO:0004930">
    <property type="term" value="F:G protein-coupled receptor activity"/>
    <property type="evidence" value="ECO:0007669"/>
    <property type="project" value="UniProtKB-KW"/>
</dbReference>
<keyword evidence="4" id="KW-0297">G-protein coupled receptor</keyword>
<keyword evidence="7" id="KW-0807">Transducer</keyword>
<feature type="transmembrane region" description="Helical" evidence="8">
    <location>
        <begin position="60"/>
        <end position="86"/>
    </location>
</feature>
<evidence type="ECO:0000313" key="10">
    <source>
        <dbReference type="EMBL" id="ESP00148.1"/>
    </source>
</evidence>
<dbReference type="PROSITE" id="PS50262">
    <property type="entry name" value="G_PROTEIN_RECEP_F1_2"/>
    <property type="match status" value="1"/>
</dbReference>
<comment type="subcellular location">
    <subcellularLocation>
        <location evidence="1">Membrane</location>
        <topology evidence="1">Multi-pass membrane protein</topology>
    </subcellularLocation>
</comment>
<feature type="domain" description="G-protein coupled receptors family 1 profile" evidence="9">
    <location>
        <begin position="39"/>
        <end position="304"/>
    </location>
</feature>
<evidence type="ECO:0000313" key="11">
    <source>
        <dbReference type="Proteomes" id="UP000030746"/>
    </source>
</evidence>
<dbReference type="AlphaFoldDB" id="V4AS98"/>
<sequence length="346" mass="38635">MGNETKIIDLDIYNGALSDTSHTLLGVYMTFVGLLSCSGNGLIIYVFIRNRLFRQPPINVFIISLASGNLLESSLGFPLCAASNFARRWLFGSVLCNFYGFTCYSATLANMSTFVVISLYRYIVICRPERVSHMLTNSNIRKAICGVWMYALFWATLPLVGWGGYNLEPYKTSCSLDWTNTSINSKTYIICVSLFVLMIPLMIMIIAYSAIICQTKTHISSLTSSGEVNNLPIDHAQHGVQVVSDIENRISKIVSVTIILYVISWMPYAIFSLMSTWGVIFDPNFTVIPIMLAKTQCAYTPLIYIIGHKKFRRTIFALVGVSSASNHVASQGQFNRKKPAERIQLG</sequence>
<evidence type="ECO:0000256" key="4">
    <source>
        <dbReference type="ARBA" id="ARBA00023040"/>
    </source>
</evidence>
<reference evidence="10 11" key="1">
    <citation type="journal article" date="2013" name="Nature">
        <title>Insights into bilaterian evolution from three spiralian genomes.</title>
        <authorList>
            <person name="Simakov O."/>
            <person name="Marletaz F."/>
            <person name="Cho S.J."/>
            <person name="Edsinger-Gonzales E."/>
            <person name="Havlak P."/>
            <person name="Hellsten U."/>
            <person name="Kuo D.H."/>
            <person name="Larsson T."/>
            <person name="Lv J."/>
            <person name="Arendt D."/>
            <person name="Savage R."/>
            <person name="Osoegawa K."/>
            <person name="de Jong P."/>
            <person name="Grimwood J."/>
            <person name="Chapman J.A."/>
            <person name="Shapiro H."/>
            <person name="Aerts A."/>
            <person name="Otillar R.P."/>
            <person name="Terry A.Y."/>
            <person name="Boore J.L."/>
            <person name="Grigoriev I.V."/>
            <person name="Lindberg D.R."/>
            <person name="Seaver E.C."/>
            <person name="Weisblat D.A."/>
            <person name="Putnam N.H."/>
            <person name="Rokhsar D.S."/>
        </authorList>
    </citation>
    <scope>NUCLEOTIDE SEQUENCE [LARGE SCALE GENOMIC DNA]</scope>
</reference>
<keyword evidence="3 8" id="KW-1133">Transmembrane helix</keyword>
<gene>
    <name evidence="10" type="ORF">LOTGIDRAFT_173452</name>
</gene>
<dbReference type="SUPFAM" id="SSF81321">
    <property type="entry name" value="Family A G protein-coupled receptor-like"/>
    <property type="match status" value="1"/>
</dbReference>
<feature type="transmembrane region" description="Helical" evidence="8">
    <location>
        <begin position="187"/>
        <end position="211"/>
    </location>
</feature>
<feature type="transmembrane region" description="Helical" evidence="8">
    <location>
        <begin position="286"/>
        <end position="306"/>
    </location>
</feature>
<organism evidence="10 11">
    <name type="scientific">Lottia gigantea</name>
    <name type="common">Giant owl limpet</name>
    <dbReference type="NCBI Taxonomy" id="225164"/>
    <lineage>
        <taxon>Eukaryota</taxon>
        <taxon>Metazoa</taxon>
        <taxon>Spiralia</taxon>
        <taxon>Lophotrochozoa</taxon>
        <taxon>Mollusca</taxon>
        <taxon>Gastropoda</taxon>
        <taxon>Patellogastropoda</taxon>
        <taxon>Lottioidea</taxon>
        <taxon>Lottiidae</taxon>
        <taxon>Lottia</taxon>
    </lineage>
</organism>
<evidence type="ECO:0000256" key="6">
    <source>
        <dbReference type="ARBA" id="ARBA00023170"/>
    </source>
</evidence>
<keyword evidence="6" id="KW-0675">Receptor</keyword>
<dbReference type="CDD" id="cd14969">
    <property type="entry name" value="7tmA_Opsins_type2_animals"/>
    <property type="match status" value="1"/>
</dbReference>
<keyword evidence="5 8" id="KW-0472">Membrane</keyword>
<dbReference type="Proteomes" id="UP000030746">
    <property type="component" value="Unassembled WGS sequence"/>
</dbReference>
<dbReference type="OrthoDB" id="2101615at2759"/>
<accession>V4AS98</accession>
<keyword evidence="2 8" id="KW-0812">Transmembrane</keyword>
<dbReference type="GeneID" id="20242380"/>
<dbReference type="CTD" id="20242380"/>
<feature type="transmembrane region" description="Helical" evidence="8">
    <location>
        <begin position="144"/>
        <end position="167"/>
    </location>
</feature>
<dbReference type="GO" id="GO:0016020">
    <property type="term" value="C:membrane"/>
    <property type="evidence" value="ECO:0007669"/>
    <property type="project" value="UniProtKB-SubCell"/>
</dbReference>
<evidence type="ECO:0000256" key="5">
    <source>
        <dbReference type="ARBA" id="ARBA00023136"/>
    </source>
</evidence>
<evidence type="ECO:0000259" key="9">
    <source>
        <dbReference type="PROSITE" id="PS50262"/>
    </source>
</evidence>
<evidence type="ECO:0000256" key="8">
    <source>
        <dbReference type="SAM" id="Phobius"/>
    </source>
</evidence>
<dbReference type="PANTHER" id="PTHR24240">
    <property type="entry name" value="OPSIN"/>
    <property type="match status" value="1"/>
</dbReference>
<evidence type="ECO:0000256" key="7">
    <source>
        <dbReference type="ARBA" id="ARBA00023224"/>
    </source>
</evidence>
<dbReference type="InterPro" id="IPR050125">
    <property type="entry name" value="GPCR_opsins"/>
</dbReference>
<feature type="transmembrane region" description="Helical" evidence="8">
    <location>
        <begin position="98"/>
        <end position="123"/>
    </location>
</feature>
<protein>
    <recommendedName>
        <fullName evidence="9">G-protein coupled receptors family 1 profile domain-containing protein</fullName>
    </recommendedName>
</protein>
<name>V4AS98_LOTGI</name>
<dbReference type="KEGG" id="lgi:LOTGIDRAFT_173452"/>
<keyword evidence="11" id="KW-1185">Reference proteome</keyword>
<dbReference type="OMA" id="TIMIFAY"/>
<feature type="transmembrane region" description="Helical" evidence="8">
    <location>
        <begin position="258"/>
        <end position="280"/>
    </location>
</feature>
<dbReference type="Pfam" id="PF00001">
    <property type="entry name" value="7tm_1"/>
    <property type="match status" value="1"/>
</dbReference>
<dbReference type="PRINTS" id="PR00237">
    <property type="entry name" value="GPCRRHODOPSN"/>
</dbReference>
<evidence type="ECO:0000256" key="3">
    <source>
        <dbReference type="ARBA" id="ARBA00022989"/>
    </source>
</evidence>
<feature type="transmembrane region" description="Helical" evidence="8">
    <location>
        <begin position="25"/>
        <end position="48"/>
    </location>
</feature>
<dbReference type="InterPro" id="IPR017452">
    <property type="entry name" value="GPCR_Rhodpsn_7TM"/>
</dbReference>
<dbReference type="HOGENOM" id="CLU_009579_3_0_1"/>